<dbReference type="InterPro" id="IPR036249">
    <property type="entry name" value="Thioredoxin-like_sf"/>
</dbReference>
<dbReference type="PROSITE" id="PS00889">
    <property type="entry name" value="CNMP_BINDING_2"/>
    <property type="match status" value="1"/>
</dbReference>
<dbReference type="PRINTS" id="PR00103">
    <property type="entry name" value="CAMPKINASE"/>
</dbReference>
<accession>A0A9W7DZP2</accession>
<dbReference type="GO" id="GO:0016460">
    <property type="term" value="C:myosin II complex"/>
    <property type="evidence" value="ECO:0007669"/>
    <property type="project" value="TreeGrafter"/>
</dbReference>
<dbReference type="GO" id="GO:0005509">
    <property type="term" value="F:calcium ion binding"/>
    <property type="evidence" value="ECO:0007669"/>
    <property type="project" value="InterPro"/>
</dbReference>
<dbReference type="Gene3D" id="3.40.30.10">
    <property type="entry name" value="Glutaredoxin"/>
    <property type="match status" value="1"/>
</dbReference>
<keyword evidence="5" id="KW-0732">Signal</keyword>
<dbReference type="Pfam" id="PF00085">
    <property type="entry name" value="Thioredoxin"/>
    <property type="match status" value="1"/>
</dbReference>
<dbReference type="PROSITE" id="PS50042">
    <property type="entry name" value="CNMP_BINDING_3"/>
    <property type="match status" value="1"/>
</dbReference>
<organism evidence="8 9">
    <name type="scientific">Triparma laevis f. longispina</name>
    <dbReference type="NCBI Taxonomy" id="1714387"/>
    <lineage>
        <taxon>Eukaryota</taxon>
        <taxon>Sar</taxon>
        <taxon>Stramenopiles</taxon>
        <taxon>Ochrophyta</taxon>
        <taxon>Bolidophyceae</taxon>
        <taxon>Parmales</taxon>
        <taxon>Triparmaceae</taxon>
        <taxon>Triparma</taxon>
    </lineage>
</organism>
<dbReference type="InterPro" id="IPR014710">
    <property type="entry name" value="RmlC-like_jellyroll"/>
</dbReference>
<evidence type="ECO:0000259" key="6">
    <source>
        <dbReference type="PROSITE" id="PS50042"/>
    </source>
</evidence>
<evidence type="ECO:0000313" key="9">
    <source>
        <dbReference type="Proteomes" id="UP001165122"/>
    </source>
</evidence>
<dbReference type="InterPro" id="IPR013766">
    <property type="entry name" value="Thioredoxin_domain"/>
</dbReference>
<dbReference type="EMBL" id="BRXW01000518">
    <property type="protein sequence ID" value="GMH62554.1"/>
    <property type="molecule type" value="Genomic_DNA"/>
</dbReference>
<evidence type="ECO:0000256" key="1">
    <source>
        <dbReference type="ARBA" id="ARBA00005253"/>
    </source>
</evidence>
<dbReference type="SMART" id="SM00100">
    <property type="entry name" value="cNMP"/>
    <property type="match status" value="1"/>
</dbReference>
<dbReference type="InterPro" id="IPR011992">
    <property type="entry name" value="EF-hand-dom_pair"/>
</dbReference>
<feature type="region of interest" description="Disordered" evidence="4">
    <location>
        <begin position="176"/>
        <end position="195"/>
    </location>
</feature>
<dbReference type="SUPFAM" id="SSF52833">
    <property type="entry name" value="Thioredoxin-like"/>
    <property type="match status" value="1"/>
</dbReference>
<dbReference type="FunFam" id="1.10.238.10:FF:000178">
    <property type="entry name" value="Calmodulin-2 A"/>
    <property type="match status" value="1"/>
</dbReference>
<proteinExistence type="inferred from homology"/>
<evidence type="ECO:0000256" key="2">
    <source>
        <dbReference type="ARBA" id="ARBA00020786"/>
    </source>
</evidence>
<name>A0A9W7DZP2_9STRA</name>
<protein>
    <recommendedName>
        <fullName evidence="2">Calmodulin</fullName>
    </recommendedName>
</protein>
<dbReference type="PANTHER" id="PTHR23048:SF0">
    <property type="entry name" value="CALMODULIN LIKE 3"/>
    <property type="match status" value="1"/>
</dbReference>
<dbReference type="Gene3D" id="2.60.120.10">
    <property type="entry name" value="Jelly Rolls"/>
    <property type="match status" value="1"/>
</dbReference>
<dbReference type="InterPro" id="IPR002048">
    <property type="entry name" value="EF_hand_dom"/>
</dbReference>
<feature type="chain" id="PRO_5040728086" description="Calmodulin" evidence="5">
    <location>
        <begin position="24"/>
        <end position="582"/>
    </location>
</feature>
<evidence type="ECO:0000256" key="5">
    <source>
        <dbReference type="SAM" id="SignalP"/>
    </source>
</evidence>
<feature type="signal peptide" evidence="5">
    <location>
        <begin position="1"/>
        <end position="23"/>
    </location>
</feature>
<dbReference type="PROSITE" id="PS51352">
    <property type="entry name" value="THIOREDOXIN_2"/>
    <property type="match status" value="1"/>
</dbReference>
<dbReference type="Gene3D" id="1.10.238.10">
    <property type="entry name" value="EF-hand"/>
    <property type="match status" value="1"/>
</dbReference>
<comment type="similarity">
    <text evidence="1">Belongs to the centrin family.</text>
</comment>
<dbReference type="AlphaFoldDB" id="A0A9W7DZP2"/>
<dbReference type="CDD" id="cd00051">
    <property type="entry name" value="EFh"/>
    <property type="match status" value="1"/>
</dbReference>
<dbReference type="PANTHER" id="PTHR23048">
    <property type="entry name" value="MYOSIN LIGHT CHAIN 1, 3"/>
    <property type="match status" value="1"/>
</dbReference>
<dbReference type="InterPro" id="IPR018488">
    <property type="entry name" value="cNMP-bd_CS"/>
</dbReference>
<keyword evidence="3" id="KW-0677">Repeat</keyword>
<dbReference type="SUPFAM" id="SSF51206">
    <property type="entry name" value="cAMP-binding domain-like"/>
    <property type="match status" value="1"/>
</dbReference>
<dbReference type="Pfam" id="PF00027">
    <property type="entry name" value="cNMP_binding"/>
    <property type="match status" value="1"/>
</dbReference>
<comment type="caution">
    <text evidence="8">The sequence shown here is derived from an EMBL/GenBank/DDBJ whole genome shotgun (WGS) entry which is preliminary data.</text>
</comment>
<evidence type="ECO:0000256" key="3">
    <source>
        <dbReference type="ARBA" id="ARBA00022737"/>
    </source>
</evidence>
<reference evidence="9" key="1">
    <citation type="journal article" date="2023" name="Commun. Biol.">
        <title>Genome analysis of Parmales, the sister group of diatoms, reveals the evolutionary specialization of diatoms from phago-mixotrophs to photoautotrophs.</title>
        <authorList>
            <person name="Ban H."/>
            <person name="Sato S."/>
            <person name="Yoshikawa S."/>
            <person name="Yamada K."/>
            <person name="Nakamura Y."/>
            <person name="Ichinomiya M."/>
            <person name="Sato N."/>
            <person name="Blanc-Mathieu R."/>
            <person name="Endo H."/>
            <person name="Kuwata A."/>
            <person name="Ogata H."/>
        </authorList>
    </citation>
    <scope>NUCLEOTIDE SEQUENCE [LARGE SCALE GENOMIC DNA]</scope>
    <source>
        <strain evidence="9">NIES 3700</strain>
    </source>
</reference>
<feature type="domain" description="Cyclic nucleotide-binding" evidence="6">
    <location>
        <begin position="212"/>
        <end position="306"/>
    </location>
</feature>
<evidence type="ECO:0000313" key="8">
    <source>
        <dbReference type="EMBL" id="GMH62554.1"/>
    </source>
</evidence>
<evidence type="ECO:0000259" key="7">
    <source>
        <dbReference type="PROSITE" id="PS51352"/>
    </source>
</evidence>
<gene>
    <name evidence="8" type="ORF">TrLO_g2987</name>
</gene>
<feature type="domain" description="Thioredoxin" evidence="7">
    <location>
        <begin position="34"/>
        <end position="167"/>
    </location>
</feature>
<dbReference type="InterPro" id="IPR000595">
    <property type="entry name" value="cNMP-bd_dom"/>
</dbReference>
<dbReference type="Proteomes" id="UP001165122">
    <property type="component" value="Unassembled WGS sequence"/>
</dbReference>
<dbReference type="CDD" id="cd00038">
    <property type="entry name" value="CAP_ED"/>
    <property type="match status" value="1"/>
</dbReference>
<keyword evidence="9" id="KW-1185">Reference proteome</keyword>
<dbReference type="CDD" id="cd02947">
    <property type="entry name" value="TRX_family"/>
    <property type="match status" value="1"/>
</dbReference>
<evidence type="ECO:0000256" key="4">
    <source>
        <dbReference type="SAM" id="MobiDB-lite"/>
    </source>
</evidence>
<dbReference type="InterPro" id="IPR018490">
    <property type="entry name" value="cNMP-bd_dom_sf"/>
</dbReference>
<dbReference type="OrthoDB" id="26525at2759"/>
<dbReference type="SUPFAM" id="SSF47473">
    <property type="entry name" value="EF-hand"/>
    <property type="match status" value="1"/>
</dbReference>
<dbReference type="InterPro" id="IPR050230">
    <property type="entry name" value="CALM/Myosin/TropC-like"/>
</dbReference>
<sequence>MRSIIRYFVSLFLTLTFLSTSQGFLSGLNTCNLKGRGWRFKSISENEETQTEFKIVDEKITSLKTPDEYRAFLSANPEKLVVMKFYAPWCRACKGLEPKFKKIALDDTHSVIFSQFDVQKNKDFVKSLGILALPNVHFYGNGDLVESFPCGPSKVPVLRKKLGEYVVERVKDGKYIPAEPKPEGESKESEPCAERDSVISVETREMIKELVYFKGMPEEDFEEMLSKATMSSFEPGSTIMRQGFPGKKFYVIGTGEVEVMARTGYEDPLTTPAGFMGSVVNRFGVGNFFGERSLITGEPRAASIKAVEGEDTTRCYTFKQEDIPASCVLSGKGRVSEAEKQGVDARYGAVGFGELEVKDQLASVALENQRRGSVNTPGDLKDIEDEELEKATAEILPLLQKFKLVRMAARCFEHIMRTTPKWGDESEVYRRSLLVSQLTESQKAEFRSVFEIIDGGDREDGTISILDLKRTMESIGRKNTETELRNMINKANPMIDGNTELKYSEFLGMMAEAEFYYLFVDTFNALDRYNSGYVRAGDLKQVLVGMGGVVFGSDEKLSVVKVDDEDMLIDYEQFSRMLIGAS</sequence>